<evidence type="ECO:0000256" key="1">
    <source>
        <dbReference type="SAM" id="Coils"/>
    </source>
</evidence>
<feature type="compositionally biased region" description="Polar residues" evidence="2">
    <location>
        <begin position="212"/>
        <end position="222"/>
    </location>
</feature>
<dbReference type="SUPFAM" id="SSF47459">
    <property type="entry name" value="HLH, helix-loop-helix DNA-binding domain"/>
    <property type="match status" value="1"/>
</dbReference>
<name>A0A9W9LMU3_9EURO</name>
<sequence length="337" mass="37341">MPASPDRRGTSGSGPVKADTSAFPHFPRNPPYTSSQNTMETRDISAGSHPEPGSMAQTQKRKRVRNWTAEDRAVHREFEKSRREAFSERLMVSPGWSEYEFGIGSNIVQELAGLLPMLNIEQRPSKHVIVEASVSYHKSQQARNDQATGVIRELMAERDELLQELNALRSLCEPTTATMRQARPIDPAVLAMLTGTHDPGTASWNPLRRVSVSKNTESSAEQVPSLPSMAQTPMPPQMSRLQNPYSTPNPPPLTYNPTDWTLQAQDRGIHPSTIPVPSDGAALHWARSPDFLTTTPPKDMDLIYDATPSRLLDDAALFWTQHPGVLSNTPRGMLMCT</sequence>
<keyword evidence="1" id="KW-0175">Coiled coil</keyword>
<reference evidence="3" key="1">
    <citation type="submission" date="2022-11" db="EMBL/GenBank/DDBJ databases">
        <authorList>
            <person name="Petersen C."/>
        </authorList>
    </citation>
    <scope>NUCLEOTIDE SEQUENCE</scope>
    <source>
        <strain evidence="3">IBT 21917</strain>
    </source>
</reference>
<dbReference type="GO" id="GO:0046983">
    <property type="term" value="F:protein dimerization activity"/>
    <property type="evidence" value="ECO:0007669"/>
    <property type="project" value="InterPro"/>
</dbReference>
<dbReference type="InterPro" id="IPR036638">
    <property type="entry name" value="HLH_DNA-bd_sf"/>
</dbReference>
<reference evidence="3" key="2">
    <citation type="journal article" date="2023" name="IMA Fungus">
        <title>Comparative genomic study of the Penicillium genus elucidates a diverse pangenome and 15 lateral gene transfer events.</title>
        <authorList>
            <person name="Petersen C."/>
            <person name="Sorensen T."/>
            <person name="Nielsen M.R."/>
            <person name="Sondergaard T.E."/>
            <person name="Sorensen J.L."/>
            <person name="Fitzpatrick D.A."/>
            <person name="Frisvad J.C."/>
            <person name="Nielsen K.L."/>
        </authorList>
    </citation>
    <scope>NUCLEOTIDE SEQUENCE</scope>
    <source>
        <strain evidence="3">IBT 21917</strain>
    </source>
</reference>
<comment type="caution">
    <text evidence="3">The sequence shown here is derived from an EMBL/GenBank/DDBJ whole genome shotgun (WGS) entry which is preliminary data.</text>
</comment>
<evidence type="ECO:0000313" key="3">
    <source>
        <dbReference type="EMBL" id="KAJ5165998.1"/>
    </source>
</evidence>
<dbReference type="AlphaFoldDB" id="A0A9W9LMU3"/>
<dbReference type="Proteomes" id="UP001146351">
    <property type="component" value="Unassembled WGS sequence"/>
</dbReference>
<accession>A0A9W9LMU3</accession>
<gene>
    <name evidence="3" type="ORF">N7492_006294</name>
</gene>
<keyword evidence="4" id="KW-1185">Reference proteome</keyword>
<proteinExistence type="predicted"/>
<evidence type="ECO:0000256" key="2">
    <source>
        <dbReference type="SAM" id="MobiDB-lite"/>
    </source>
</evidence>
<feature type="coiled-coil region" evidence="1">
    <location>
        <begin position="144"/>
        <end position="171"/>
    </location>
</feature>
<dbReference type="EMBL" id="JAPQKO010000004">
    <property type="protein sequence ID" value="KAJ5165998.1"/>
    <property type="molecule type" value="Genomic_DNA"/>
</dbReference>
<feature type="region of interest" description="Disordered" evidence="2">
    <location>
        <begin position="211"/>
        <end position="252"/>
    </location>
</feature>
<dbReference type="OrthoDB" id="8964853at2759"/>
<protein>
    <recommendedName>
        <fullName evidence="5">BHLH domain-containing protein</fullName>
    </recommendedName>
</protein>
<feature type="region of interest" description="Disordered" evidence="2">
    <location>
        <begin position="1"/>
        <end position="66"/>
    </location>
</feature>
<dbReference type="Gene3D" id="4.10.280.10">
    <property type="entry name" value="Helix-loop-helix DNA-binding domain"/>
    <property type="match status" value="1"/>
</dbReference>
<evidence type="ECO:0008006" key="5">
    <source>
        <dbReference type="Google" id="ProtNLM"/>
    </source>
</evidence>
<evidence type="ECO:0000313" key="4">
    <source>
        <dbReference type="Proteomes" id="UP001146351"/>
    </source>
</evidence>
<organism evidence="3 4">
    <name type="scientific">Penicillium capsulatum</name>
    <dbReference type="NCBI Taxonomy" id="69766"/>
    <lineage>
        <taxon>Eukaryota</taxon>
        <taxon>Fungi</taxon>
        <taxon>Dikarya</taxon>
        <taxon>Ascomycota</taxon>
        <taxon>Pezizomycotina</taxon>
        <taxon>Eurotiomycetes</taxon>
        <taxon>Eurotiomycetidae</taxon>
        <taxon>Eurotiales</taxon>
        <taxon>Aspergillaceae</taxon>
        <taxon>Penicillium</taxon>
    </lineage>
</organism>